<accession>A0AAD5Z5Z7</accession>
<dbReference type="Proteomes" id="UP001210211">
    <property type="component" value="Unassembled WGS sequence"/>
</dbReference>
<dbReference type="SUPFAM" id="SSF54001">
    <property type="entry name" value="Cysteine proteinases"/>
    <property type="match status" value="1"/>
</dbReference>
<name>A0AAD5Z5Z7_9POAL</name>
<comment type="similarity">
    <text evidence="1">Belongs to the peptidase C1 family.</text>
</comment>
<evidence type="ECO:0000259" key="4">
    <source>
        <dbReference type="SMART" id="SM00645"/>
    </source>
</evidence>
<dbReference type="PRINTS" id="PR00705">
    <property type="entry name" value="PAPAIN"/>
</dbReference>
<protein>
    <recommendedName>
        <fullName evidence="4">Peptidase C1A papain C-terminal domain-containing protein</fullName>
    </recommendedName>
</protein>
<feature type="domain" description="Peptidase C1A papain C-terminal" evidence="4">
    <location>
        <begin position="20"/>
        <end position="233"/>
    </location>
</feature>
<dbReference type="InterPro" id="IPR038765">
    <property type="entry name" value="Papain-like_cys_pep_sf"/>
</dbReference>
<dbReference type="AlphaFoldDB" id="A0AAD5Z5Z7"/>
<evidence type="ECO:0000256" key="3">
    <source>
        <dbReference type="ARBA" id="ARBA00023157"/>
    </source>
</evidence>
<dbReference type="InterPro" id="IPR000169">
    <property type="entry name" value="Pept_cys_AS"/>
</dbReference>
<evidence type="ECO:0000256" key="1">
    <source>
        <dbReference type="ARBA" id="ARBA00008455"/>
    </source>
</evidence>
<evidence type="ECO:0000313" key="5">
    <source>
        <dbReference type="EMBL" id="KAJ3687508.1"/>
    </source>
</evidence>
<keyword evidence="6" id="KW-1185">Reference proteome</keyword>
<evidence type="ECO:0000313" key="6">
    <source>
        <dbReference type="Proteomes" id="UP001210211"/>
    </source>
</evidence>
<keyword evidence="3" id="KW-1015">Disulfide bond</keyword>
<evidence type="ECO:0000256" key="2">
    <source>
        <dbReference type="ARBA" id="ARBA00022729"/>
    </source>
</evidence>
<dbReference type="GO" id="GO:0008234">
    <property type="term" value="F:cysteine-type peptidase activity"/>
    <property type="evidence" value="ECO:0007669"/>
    <property type="project" value="InterPro"/>
</dbReference>
<dbReference type="InterPro" id="IPR025661">
    <property type="entry name" value="Pept_asp_AS"/>
</dbReference>
<dbReference type="InterPro" id="IPR039417">
    <property type="entry name" value="Peptidase_C1A_papain-like"/>
</dbReference>
<dbReference type="GO" id="GO:0006508">
    <property type="term" value="P:proteolysis"/>
    <property type="evidence" value="ECO:0007669"/>
    <property type="project" value="InterPro"/>
</dbReference>
<dbReference type="InterPro" id="IPR000668">
    <property type="entry name" value="Peptidase_C1A_C"/>
</dbReference>
<dbReference type="Gene3D" id="3.90.70.10">
    <property type="entry name" value="Cysteine proteinases"/>
    <property type="match status" value="1"/>
</dbReference>
<dbReference type="FunFam" id="3.90.70.10:FF:000332">
    <property type="entry name" value="Cathepsin L1"/>
    <property type="match status" value="1"/>
</dbReference>
<dbReference type="Pfam" id="PF00112">
    <property type="entry name" value="Peptidase_C1"/>
    <property type="match status" value="1"/>
</dbReference>
<dbReference type="CDD" id="cd02248">
    <property type="entry name" value="Peptidase_C1A"/>
    <property type="match status" value="1"/>
</dbReference>
<organism evidence="5 6">
    <name type="scientific">Rhynchospora tenuis</name>
    <dbReference type="NCBI Taxonomy" id="198213"/>
    <lineage>
        <taxon>Eukaryota</taxon>
        <taxon>Viridiplantae</taxon>
        <taxon>Streptophyta</taxon>
        <taxon>Embryophyta</taxon>
        <taxon>Tracheophyta</taxon>
        <taxon>Spermatophyta</taxon>
        <taxon>Magnoliopsida</taxon>
        <taxon>Liliopsida</taxon>
        <taxon>Poales</taxon>
        <taxon>Cyperaceae</taxon>
        <taxon>Cyperoideae</taxon>
        <taxon>Rhynchosporeae</taxon>
        <taxon>Rhynchospora</taxon>
    </lineage>
</organism>
<dbReference type="InterPro" id="IPR025660">
    <property type="entry name" value="Pept_his_AS"/>
</dbReference>
<gene>
    <name evidence="5" type="ORF">LUZ61_016672</name>
</gene>
<dbReference type="InterPro" id="IPR013128">
    <property type="entry name" value="Peptidase_C1A"/>
</dbReference>
<keyword evidence="2" id="KW-0732">Signal</keyword>
<dbReference type="EMBL" id="JAMRDG010000002">
    <property type="protein sequence ID" value="KAJ3687508.1"/>
    <property type="molecule type" value="Genomic_DNA"/>
</dbReference>
<dbReference type="PROSITE" id="PS00640">
    <property type="entry name" value="THIOL_PROTEASE_ASN"/>
    <property type="match status" value="1"/>
</dbReference>
<reference evidence="5 6" key="1">
    <citation type="journal article" date="2022" name="Cell">
        <title>Repeat-based holocentromeres influence genome architecture and karyotype evolution.</title>
        <authorList>
            <person name="Hofstatter P.G."/>
            <person name="Thangavel G."/>
            <person name="Lux T."/>
            <person name="Neumann P."/>
            <person name="Vondrak T."/>
            <person name="Novak P."/>
            <person name="Zhang M."/>
            <person name="Costa L."/>
            <person name="Castellani M."/>
            <person name="Scott A."/>
            <person name="Toegelov H."/>
            <person name="Fuchs J."/>
            <person name="Mata-Sucre Y."/>
            <person name="Dias Y."/>
            <person name="Vanzela A.L.L."/>
            <person name="Huettel B."/>
            <person name="Almeida C.C.S."/>
            <person name="Simkova H."/>
            <person name="Souza G."/>
            <person name="Pedrosa-Harand A."/>
            <person name="Macas J."/>
            <person name="Mayer K.F.X."/>
            <person name="Houben A."/>
            <person name="Marques A."/>
        </authorList>
    </citation>
    <scope>NUCLEOTIDE SEQUENCE [LARGE SCALE GENOMIC DNA]</scope>
    <source>
        <strain evidence="5">RhyTen1mFocal</strain>
    </source>
</reference>
<dbReference type="PROSITE" id="PS00139">
    <property type="entry name" value="THIOL_PROTEASE_CYS"/>
    <property type="match status" value="1"/>
</dbReference>
<dbReference type="PROSITE" id="PS00639">
    <property type="entry name" value="THIOL_PROTEASE_HIS"/>
    <property type="match status" value="1"/>
</dbReference>
<proteinExistence type="inferred from homology"/>
<sequence length="250" mass="27242">MLRGDAHGSSSFRYEKVKKVPPSVDWRMKGAVATVKNQGQCGSCWSFSTIAAVESINYIKTNELIVLSEQQLVDSDRLQNHGYNGGLMDNAFEYIKKNGGVTTEIAYPYTAHEGICHTSNPVVTIDGHENVPCNNEKALLNAVANQPVSVAIEASGRPFQFYSTGVFTGPCGADLDHGVAVVGFGFTEDGTKFWTVRNSWGSDWGEGGYIRMKRDIKAKTGLCGIAMEASYPIKDSPNPIHSEDSHKDEL</sequence>
<dbReference type="PANTHER" id="PTHR12411">
    <property type="entry name" value="CYSTEINE PROTEASE FAMILY C1-RELATED"/>
    <property type="match status" value="1"/>
</dbReference>
<dbReference type="SMART" id="SM00645">
    <property type="entry name" value="Pept_C1"/>
    <property type="match status" value="1"/>
</dbReference>
<comment type="caution">
    <text evidence="5">The sequence shown here is derived from an EMBL/GenBank/DDBJ whole genome shotgun (WGS) entry which is preliminary data.</text>
</comment>